<dbReference type="Proteomes" id="UP001589797">
    <property type="component" value="Unassembled WGS sequence"/>
</dbReference>
<name>A0ABV6FSG7_9BACT</name>
<organism evidence="1 2">
    <name type="scientific">Fontibacter flavus</name>
    <dbReference type="NCBI Taxonomy" id="654838"/>
    <lineage>
        <taxon>Bacteria</taxon>
        <taxon>Pseudomonadati</taxon>
        <taxon>Bacteroidota</taxon>
        <taxon>Cytophagia</taxon>
        <taxon>Cytophagales</taxon>
        <taxon>Cyclobacteriaceae</taxon>
        <taxon>Fontibacter</taxon>
    </lineage>
</organism>
<proteinExistence type="predicted"/>
<protein>
    <submittedName>
        <fullName evidence="1">Uncharacterized protein</fullName>
    </submittedName>
</protein>
<gene>
    <name evidence="1" type="ORF">ACFFIP_06155</name>
</gene>
<comment type="caution">
    <text evidence="1">The sequence shown here is derived from an EMBL/GenBank/DDBJ whole genome shotgun (WGS) entry which is preliminary data.</text>
</comment>
<evidence type="ECO:0000313" key="1">
    <source>
        <dbReference type="EMBL" id="MFC0262260.1"/>
    </source>
</evidence>
<dbReference type="EMBL" id="JBHLWI010000013">
    <property type="protein sequence ID" value="MFC0262260.1"/>
    <property type="molecule type" value="Genomic_DNA"/>
</dbReference>
<accession>A0ABV6FSG7</accession>
<sequence>MKIKLLLLIFYCFFASLDQLLAQLTLWEREMGITEYGILTTEERVLVYKINRKAGTVEFYVQDENLQTIAFKEEKLSPNVHNVTYEADDRYAYIMISWGIETGYEKLLLKIDFNTGGISSYPISSNMVFPLAIRPIEDGIVMMGSIKEGDFLEIFNYQNNTLHSITDFFDKDTRIWDMQVLNNQLDVLVYSSGKSRFQQLQILSYDKDANRTLRLPVKLPADKKKYIRKAQLLYGPYEEYKIVGTYSFKPGEWFSGYFQIEINEFLDQNFSAYAFKDFDGFYDYKKNRKVIGGKNFNREMRLIEATTDGKYITLASQPIKTNRKFVHFLSIDAEGKKVFDKSIKLFYNQTIYSGSYQMANQEAKVFFLFRGNDNKRNLPGEKVFLIENGKLSSINQVQNMVSKNSKIHQLADPKYQHWYDNKFLIFGVVPPQIMGGEEPYFVIQKIEV</sequence>
<dbReference type="RefSeq" id="WP_382386703.1">
    <property type="nucleotide sequence ID" value="NZ_JBHLWI010000013.1"/>
</dbReference>
<reference evidence="1 2" key="1">
    <citation type="submission" date="2024-09" db="EMBL/GenBank/DDBJ databases">
        <authorList>
            <person name="Sun Q."/>
            <person name="Mori K."/>
        </authorList>
    </citation>
    <scope>NUCLEOTIDE SEQUENCE [LARGE SCALE GENOMIC DNA]</scope>
    <source>
        <strain evidence="1 2">CCM 7650</strain>
    </source>
</reference>
<evidence type="ECO:0000313" key="2">
    <source>
        <dbReference type="Proteomes" id="UP001589797"/>
    </source>
</evidence>
<keyword evidence="2" id="KW-1185">Reference proteome</keyword>